<keyword evidence="12" id="KW-1185">Reference proteome</keyword>
<evidence type="ECO:0000256" key="7">
    <source>
        <dbReference type="SAM" id="MobiDB-lite"/>
    </source>
</evidence>
<organism evidence="11 12">
    <name type="scientific">Fonsecaea multimorphosa CBS 102226</name>
    <dbReference type="NCBI Taxonomy" id="1442371"/>
    <lineage>
        <taxon>Eukaryota</taxon>
        <taxon>Fungi</taxon>
        <taxon>Dikarya</taxon>
        <taxon>Ascomycota</taxon>
        <taxon>Pezizomycotina</taxon>
        <taxon>Eurotiomycetes</taxon>
        <taxon>Chaetothyriomycetidae</taxon>
        <taxon>Chaetothyriales</taxon>
        <taxon>Herpotrichiellaceae</taxon>
        <taxon>Fonsecaea</taxon>
    </lineage>
</organism>
<evidence type="ECO:0000256" key="5">
    <source>
        <dbReference type="ARBA" id="ARBA00022801"/>
    </source>
</evidence>
<dbReference type="RefSeq" id="XP_016632400.1">
    <property type="nucleotide sequence ID" value="XM_016776081.1"/>
</dbReference>
<evidence type="ECO:0000259" key="9">
    <source>
        <dbReference type="Pfam" id="PF12359"/>
    </source>
</evidence>
<feature type="compositionally biased region" description="Basic and acidic residues" evidence="7">
    <location>
        <begin position="1743"/>
        <end position="1757"/>
    </location>
</feature>
<feature type="domain" description="DUF6606" evidence="10">
    <location>
        <begin position="13"/>
        <end position="285"/>
    </location>
</feature>
<evidence type="ECO:0000313" key="12">
    <source>
        <dbReference type="Proteomes" id="UP000053411"/>
    </source>
</evidence>
<dbReference type="GO" id="GO:0006508">
    <property type="term" value="P:proteolysis"/>
    <property type="evidence" value="ECO:0007669"/>
    <property type="project" value="UniProtKB-KW"/>
</dbReference>
<feature type="compositionally biased region" description="Acidic residues" evidence="7">
    <location>
        <begin position="3228"/>
        <end position="3251"/>
    </location>
</feature>
<keyword evidence="6" id="KW-0788">Thiol protease</keyword>
<dbReference type="EC" id="3.4.19.12" evidence="2"/>
<evidence type="ECO:0000256" key="4">
    <source>
        <dbReference type="ARBA" id="ARBA00022786"/>
    </source>
</evidence>
<dbReference type="InterPro" id="IPR046541">
    <property type="entry name" value="DUF6606"/>
</dbReference>
<dbReference type="Pfam" id="PF20255">
    <property type="entry name" value="DUF6606"/>
    <property type="match status" value="1"/>
</dbReference>
<keyword evidence="5" id="KW-0378">Hydrolase</keyword>
<dbReference type="GeneID" id="27711324"/>
<evidence type="ECO:0000313" key="11">
    <source>
        <dbReference type="EMBL" id="KIX98277.1"/>
    </source>
</evidence>
<dbReference type="InterPro" id="IPR022099">
    <property type="entry name" value="DUF3638"/>
</dbReference>
<dbReference type="Proteomes" id="UP000053411">
    <property type="component" value="Unassembled WGS sequence"/>
</dbReference>
<evidence type="ECO:0000256" key="3">
    <source>
        <dbReference type="ARBA" id="ARBA00022670"/>
    </source>
</evidence>
<dbReference type="GO" id="GO:0004843">
    <property type="term" value="F:cysteine-type deubiquitinase activity"/>
    <property type="evidence" value="ECO:0007669"/>
    <property type="project" value="UniProtKB-EC"/>
</dbReference>
<evidence type="ECO:0000256" key="6">
    <source>
        <dbReference type="ARBA" id="ARBA00022807"/>
    </source>
</evidence>
<keyword evidence="3" id="KW-0645">Protease</keyword>
<evidence type="ECO:0000259" key="10">
    <source>
        <dbReference type="Pfam" id="PF20255"/>
    </source>
</evidence>
<evidence type="ECO:0000256" key="2">
    <source>
        <dbReference type="ARBA" id="ARBA00012759"/>
    </source>
</evidence>
<name>A0A0D2JXJ3_9EURO</name>
<protein>
    <recommendedName>
        <fullName evidence="2">ubiquitinyl hydrolase 1</fullName>
        <ecNumber evidence="2">3.4.19.12</ecNumber>
    </recommendedName>
</protein>
<accession>A0A0D2JXJ3</accession>
<feature type="region of interest" description="Disordered" evidence="7">
    <location>
        <begin position="3181"/>
        <end position="3258"/>
    </location>
</feature>
<dbReference type="PANTHER" id="PTHR13367">
    <property type="entry name" value="UBIQUITIN THIOESTERASE"/>
    <property type="match status" value="1"/>
</dbReference>
<feature type="domain" description="DUF3645" evidence="9">
    <location>
        <begin position="2392"/>
        <end position="2424"/>
    </location>
</feature>
<feature type="compositionally biased region" description="Acidic residues" evidence="7">
    <location>
        <begin position="3195"/>
        <end position="3211"/>
    </location>
</feature>
<feature type="domain" description="DUF3638" evidence="8">
    <location>
        <begin position="2050"/>
        <end position="2273"/>
    </location>
</feature>
<dbReference type="Pfam" id="PF12340">
    <property type="entry name" value="DUF3638"/>
    <property type="match status" value="1"/>
</dbReference>
<feature type="compositionally biased region" description="Basic and acidic residues" evidence="7">
    <location>
        <begin position="3212"/>
        <end position="3227"/>
    </location>
</feature>
<feature type="compositionally biased region" description="Polar residues" evidence="7">
    <location>
        <begin position="3096"/>
        <end position="3108"/>
    </location>
</feature>
<proteinExistence type="predicted"/>
<dbReference type="InterPro" id="IPR022105">
    <property type="entry name" value="DUF3645"/>
</dbReference>
<reference evidence="11 12" key="1">
    <citation type="submission" date="2015-01" db="EMBL/GenBank/DDBJ databases">
        <title>The Genome Sequence of Fonsecaea multimorphosa CBS 102226.</title>
        <authorList>
            <consortium name="The Broad Institute Genomics Platform"/>
            <person name="Cuomo C."/>
            <person name="de Hoog S."/>
            <person name="Gorbushina A."/>
            <person name="Stielow B."/>
            <person name="Teixiera M."/>
            <person name="Abouelleil A."/>
            <person name="Chapman S.B."/>
            <person name="Priest M."/>
            <person name="Young S.K."/>
            <person name="Wortman J."/>
            <person name="Nusbaum C."/>
            <person name="Birren B."/>
        </authorList>
    </citation>
    <scope>NUCLEOTIDE SEQUENCE [LARGE SCALE GENOMIC DNA]</scope>
    <source>
        <strain evidence="11 12">CBS 102226</strain>
    </source>
</reference>
<dbReference type="EMBL" id="KN848071">
    <property type="protein sequence ID" value="KIX98277.1"/>
    <property type="molecule type" value="Genomic_DNA"/>
</dbReference>
<dbReference type="Pfam" id="PF12359">
    <property type="entry name" value="DUF3645"/>
    <property type="match status" value="1"/>
</dbReference>
<dbReference type="VEuPathDB" id="FungiDB:Z520_05578"/>
<dbReference type="InterPro" id="IPR051346">
    <property type="entry name" value="OTU_Deubiquitinase"/>
</dbReference>
<feature type="region of interest" description="Disordered" evidence="7">
    <location>
        <begin position="1738"/>
        <end position="1757"/>
    </location>
</feature>
<feature type="region of interest" description="Disordered" evidence="7">
    <location>
        <begin position="1564"/>
        <end position="1584"/>
    </location>
</feature>
<dbReference type="PANTHER" id="PTHR13367:SF32">
    <property type="entry name" value="DUF6606 DOMAIN-CONTAINING PROTEIN"/>
    <property type="match status" value="1"/>
</dbReference>
<evidence type="ECO:0000256" key="1">
    <source>
        <dbReference type="ARBA" id="ARBA00000707"/>
    </source>
</evidence>
<dbReference type="OrthoDB" id="4133945at2759"/>
<comment type="catalytic activity">
    <reaction evidence="1">
        <text>Thiol-dependent hydrolysis of ester, thioester, amide, peptide and isopeptide bonds formed by the C-terminal Gly of ubiquitin (a 76-residue protein attached to proteins as an intracellular targeting signal).</text>
        <dbReference type="EC" id="3.4.19.12"/>
    </reaction>
</comment>
<dbReference type="SUPFAM" id="SSF52540">
    <property type="entry name" value="P-loop containing nucleoside triphosphate hydrolases"/>
    <property type="match status" value="1"/>
</dbReference>
<gene>
    <name evidence="11" type="ORF">Z520_05578</name>
</gene>
<evidence type="ECO:0000259" key="8">
    <source>
        <dbReference type="Pfam" id="PF12340"/>
    </source>
</evidence>
<dbReference type="InterPro" id="IPR027417">
    <property type="entry name" value="P-loop_NTPase"/>
</dbReference>
<sequence>MANPNAKLLRAVLNHVILPPDLPDKIDNNLDEINRDLLLRIQDACTELEAATKGKYGQELGLLQSSLDHCLSIHASVYLDTLQLQRAFRRLKAGEILIIHVSEQNAGLLIRHGTSVLKGHVVFEAFEVSAKSEKVLQSLSALQWDFPTSAAAIPDNVFGDESFQQNLAEFLQKASLERVHKFGAIIYKANSPALETRDTNDPALVTGMLTTLLEGIGKLAHTSPIRKRVRDEVRRKESGMPWRRSPFWLLLRVGILRLLEQVTCQPVSNALYKALMCVLHAQLLNQAVGSQTPEVSHLLLRKLGRRIAKLEKDGVLAPTSDTRISEAYNTLLDNLRPFFIKVTTLAKNQLQIVWDDHKTKIKRWVTQLKTRQARPEHMKLSLTNSAPYLEQLRQLPPLRSSAGGAYTMPPTLLHFLRKYSDLAEIEAQILTQNGPIIQASHKTWADISIQLAKQVESYLGKSIDSFEVGTEDRSRMILTTMWLWVLMDNLLCRFMPEFSKSNPVFTPQILDCLRLSSYSDLCRLQQIQTYLAQRHSSDSDTVSSRTILDPPVSGCFADRFYDNLPPDSEMHRLNRSIERTEETRKQNKETEWAEKDARHQQLLREISTAVCQFTFVGDLLIPEHDENKCKKCILTRTAEKIRIERIEKAMPPNRGEGRAVLFELLCPTAFAAYREATWSIVARLALTNVEETKSEPLTMVEGYYSEFYKGRRSHPSKQGLTLASRTKSFLQTHYRFAHFPIPCARVAVNNGLSFEYYDRTRKVWLSEHLPRVTFSHHCMIALPRQSPFARIAIPQPGAIAKYLNADANITSNEILAALPRCPQTLGVPEFLAFQGLICGSRRLWQAILVELGSSNLNFSSEPVMMLAQALICRTGSSQGDTFHVANVVFRDASFCRALLSQIERRLLSISSNPRENFCMETLISLILKLLSLGDKHICEKASELLEAGRNITIQWIRMLRQEFKDNTNDIASSRIPVFILWAALLCRRTFTMFSRGPQGSQTSFPTSRMIDVECMQNTDTPPISSSALTAFLEASIALHENQPVEPEKLRPVLRSILIRDIKMVFRLQSCLEQSLEKFPHSLVIAGVQASVMSGEAVSSRLTSFSFVEDSDGKWACLKLSGNRHLEPQVVQFHLVAGTILLNGRAIEKELPHEIRHSAGMARLFQHQKLVVSPSAFPGMTYKVAYDVDGHEVHLGFRRGVLVVRAWTKGTLLEYIPDSIFTTDAFSDIPASLIENCVHWLNLEENVIEVRKEPRIWRCMPSNWIIDLRTLMAKRRGSILLDPGSNLVNHFANMFKGFEDPRHITVFQPLRGAITVELRRFELSFFVNPNGFLECQQFRAEIDPNQDAGTWYGLTSKIVLRDVENPRRRSVIVPLGPLTAQRRGIHVNVEIRSSDRVYARYFLDEVLGRVTCASEPRLFYTKALLHAYTSFCLPDPLTGKTGTEEACHVLQSGSSQPYGVLSSANRMILDAIAGLAPVRQFYPPDLRVLEQVLWNENLTYGIQHDQYLLLVAEINKKSALLSKFDLDIDVTPDSQDLSRAMDNLSTEESNSHLFQRSQARQGLYQPSHTAAASSERASDLSYDPRGYHNYRQSQEHVFQAARLIYTWPAKIPSPTLLSLMFQNWPSIGGYGDDSVKFEPVRLTDWLDVDLASSWGQLVNFYRMEGRPETKYKLMFQTALVSFREEINMRAVQTLMAFAILGDLKSVDLPSWPLYTQFRPGFRPKIDYLRQLLGPCSRPFSAAQERSHTQKERKAVDATRRQHEARVVKQLDALAEFICDQWPCPQPTFAGFSTDTLDLTTASALITVEWNAMFRNHEFEEHIQQVQDILDKHRSPLLARGESLFKNCPSPSLPREFPLICSHLLKKQGPRMPFQQVLAQNPASYGARSAVSHTDPDIHQLRQIVHQMPTSRSFVRQEYLRGLLDSISALEGYRARPVEVMPSCDMRQLDRFIADAENSVSSQFAMLMQAFQKDEPGALWLQAVGLWPLTTYVSVLETLRSTSSVPLTVSMRAAVVDFGVAITRLQRFLRIQDASRRNKVQLLQDELKNPGHTNWDPNEYPDWVLLEIDTNILIRPIQVEVALATISPASGSNSVLQLNMGQGKTSTIIPLVASVLANGQSLCRVVVPKALLLQTAQLLQLRLGGLLGRELRYVPFSRRTPSSPENIQAYWEIHRTILKKSGVIIALPEHIMSFMLSGQQRLLDEKTVEATQMINVQKWLTRKSRDVFDESDFTMAVKTQLIYPSGPQITVDGGNYRWESIEAVLKMAESHLYALERTHASSIQVVRRATGGFPFVYFLRTDVQTVLIQRIATDICSGRTSLLNVENFSVSDIKAIKEFITEAKPHKNVMGCISGIHSSSQADGYIIYLLRGLLVHRILILTLSRRWNVQYGLHPLRDPVAVPYLAKGIPSHLAEWGHIDVSLLFTCLSFYYQGLSPEQLKQSLEEILKSDDPAREYEQWTQNSTGLSDRLRDWTSINLEDSLQLNEIWCGVRHNIRAIDHFLNNFVFPKHAKQFKVKLQASGWDLPLAGSGTSLTTGFSGTNDNRLCLPLTIKQDDLKGLAHTNAEVLTYLLQDRNLAYSLAGWRDPSQGRAVYRRLTEPDLLRKLSHKKIRILIDSGAIILEMTNATLAKIWLDIDIEATAAVFFDDDNKATVLYRSGRKIPFLASPFADDLSGCLVYLDESHTRGTDMKFPPHARGAVTLSLGQTKDHTVQAVMRLRQLATTQSVTFFAPPEVHQSILDFRGRGEHWHLTSRDVVCWLLEQTCQGLENLQPLYYAQGVNYCRRTQAERDNPLFLTNPAERLAYLNALRSYEQHSLQALYEPRLGKSRRRVRDEKFDDSLAKHIKQLERRRKAFQDTGNAVHASALQEVEQEREVAVEVETVRERQNPLYFHPQTFSGLAEEIRHFVLTGTLRPDHKVCERAFSYMARTETSLKYPASLPSTPQLLVSAEFRRAVIVPSGRPNDDFLRPVQYVLWSMATEVAILVSPEEAEILTDLCQSAPKKMVHLLTYAAPVTQKMLQFNDLNYYAVPPLPLDWSAPSWLKIQIGIFAGRLYFPFEELEQIQAFLGLEDSRLMRSHNRSISEIEELRIDDTGSSDDSQPLAGQQQQTEKDTAEAKQAQAAKREATKMLIFLHAWLGTRSRGQDFTYTPMGYICARKLLTQDHPFFRTVADDVARTKVTHATAEDTSGSPVAALDEEQDNASDLEDEELDERQKLTEEELRQAEEMDSREEEITAEDIEGGNREEAEDGGSELMFGE</sequence>
<dbReference type="STRING" id="1442371.A0A0D2JXJ3"/>
<keyword evidence="4" id="KW-0833">Ubl conjugation pathway</keyword>
<feature type="region of interest" description="Disordered" evidence="7">
    <location>
        <begin position="3087"/>
        <end position="3120"/>
    </location>
</feature>